<dbReference type="RefSeq" id="WP_377329335.1">
    <property type="nucleotide sequence ID" value="NZ_JBHSNG010000025.1"/>
</dbReference>
<feature type="signal peptide" evidence="1">
    <location>
        <begin position="1"/>
        <end position="18"/>
    </location>
</feature>
<dbReference type="EMBL" id="JBHSNG010000025">
    <property type="protein sequence ID" value="MFC5582854.1"/>
    <property type="molecule type" value="Genomic_DNA"/>
</dbReference>
<organism evidence="2 3">
    <name type="scientific">Rhodanobacter terrae</name>
    <dbReference type="NCBI Taxonomy" id="418647"/>
    <lineage>
        <taxon>Bacteria</taxon>
        <taxon>Pseudomonadati</taxon>
        <taxon>Pseudomonadota</taxon>
        <taxon>Gammaproteobacteria</taxon>
        <taxon>Lysobacterales</taxon>
        <taxon>Rhodanobacteraceae</taxon>
        <taxon>Rhodanobacter</taxon>
    </lineage>
</organism>
<sequence>MRRLFLVPLLALSLNVFASDTLRVGHQVLSVGDTAAHAIDLLGTPAYKEPLQNEFGAYRGERWQYSRDMGHVVVVTIIAGKVAAIEDHIEEHHD</sequence>
<evidence type="ECO:0000313" key="2">
    <source>
        <dbReference type="EMBL" id="MFC5582854.1"/>
    </source>
</evidence>
<accession>A0ABW0T2R5</accession>
<keyword evidence="3" id="KW-1185">Reference proteome</keyword>
<proteinExistence type="predicted"/>
<evidence type="ECO:0000256" key="1">
    <source>
        <dbReference type="SAM" id="SignalP"/>
    </source>
</evidence>
<reference evidence="3" key="1">
    <citation type="journal article" date="2019" name="Int. J. Syst. Evol. Microbiol.">
        <title>The Global Catalogue of Microorganisms (GCM) 10K type strain sequencing project: providing services to taxonomists for standard genome sequencing and annotation.</title>
        <authorList>
            <consortium name="The Broad Institute Genomics Platform"/>
            <consortium name="The Broad Institute Genome Sequencing Center for Infectious Disease"/>
            <person name="Wu L."/>
            <person name="Ma J."/>
        </authorList>
    </citation>
    <scope>NUCLEOTIDE SEQUENCE [LARGE SCALE GENOMIC DNA]</scope>
    <source>
        <strain evidence="3">CGMCC 1.13587</strain>
    </source>
</reference>
<feature type="chain" id="PRO_5047264901" evidence="1">
    <location>
        <begin position="19"/>
        <end position="94"/>
    </location>
</feature>
<keyword evidence="1" id="KW-0732">Signal</keyword>
<comment type="caution">
    <text evidence="2">The sequence shown here is derived from an EMBL/GenBank/DDBJ whole genome shotgun (WGS) entry which is preliminary data.</text>
</comment>
<protein>
    <submittedName>
        <fullName evidence="2">DUF2845 domain-containing protein</fullName>
    </submittedName>
</protein>
<gene>
    <name evidence="2" type="ORF">ACFPPB_17195</name>
</gene>
<name>A0ABW0T2R5_9GAMM</name>
<dbReference type="Proteomes" id="UP001596111">
    <property type="component" value="Unassembled WGS sequence"/>
</dbReference>
<evidence type="ECO:0000313" key="3">
    <source>
        <dbReference type="Proteomes" id="UP001596111"/>
    </source>
</evidence>